<dbReference type="InterPro" id="IPR014807">
    <property type="entry name" value="Coa1"/>
</dbReference>
<evidence type="ECO:0008006" key="4">
    <source>
        <dbReference type="Google" id="ProtNLM"/>
    </source>
</evidence>
<dbReference type="EMBL" id="BMZQ01000001">
    <property type="protein sequence ID" value="GHD10427.1"/>
    <property type="molecule type" value="Genomic_DNA"/>
</dbReference>
<organism evidence="2 3">
    <name type="scientific">Tianweitania populi</name>
    <dbReference type="NCBI Taxonomy" id="1607949"/>
    <lineage>
        <taxon>Bacteria</taxon>
        <taxon>Pseudomonadati</taxon>
        <taxon>Pseudomonadota</taxon>
        <taxon>Alphaproteobacteria</taxon>
        <taxon>Hyphomicrobiales</taxon>
        <taxon>Phyllobacteriaceae</taxon>
        <taxon>Tianweitania</taxon>
    </lineage>
</organism>
<dbReference type="RefSeq" id="WP_189502535.1">
    <property type="nucleotide sequence ID" value="NZ_BMZQ01000001.1"/>
</dbReference>
<dbReference type="AlphaFoldDB" id="A0A8J3GK00"/>
<accession>A0A8J3GK00</accession>
<keyword evidence="1" id="KW-0812">Transmembrane</keyword>
<feature type="transmembrane region" description="Helical" evidence="1">
    <location>
        <begin position="88"/>
        <end position="114"/>
    </location>
</feature>
<evidence type="ECO:0000313" key="2">
    <source>
        <dbReference type="EMBL" id="GHD10427.1"/>
    </source>
</evidence>
<feature type="transmembrane region" description="Helical" evidence="1">
    <location>
        <begin position="42"/>
        <end position="63"/>
    </location>
</feature>
<keyword evidence="1" id="KW-1133">Transmembrane helix</keyword>
<protein>
    <recommendedName>
        <fullName evidence="4">Cytochrome oxidase complex assembly protein 1</fullName>
    </recommendedName>
</protein>
<evidence type="ECO:0000256" key="1">
    <source>
        <dbReference type="SAM" id="Phobius"/>
    </source>
</evidence>
<reference evidence="2" key="2">
    <citation type="submission" date="2020-09" db="EMBL/GenBank/DDBJ databases">
        <authorList>
            <person name="Sun Q."/>
            <person name="Kim S."/>
        </authorList>
    </citation>
    <scope>NUCLEOTIDE SEQUENCE</scope>
    <source>
        <strain evidence="2">KCTC 42249</strain>
    </source>
</reference>
<gene>
    <name evidence="2" type="ORF">GCM10016234_12280</name>
</gene>
<keyword evidence="1" id="KW-0472">Membrane</keyword>
<name>A0A8J3GK00_9HYPH</name>
<evidence type="ECO:0000313" key="3">
    <source>
        <dbReference type="Proteomes" id="UP000630142"/>
    </source>
</evidence>
<reference evidence="2" key="1">
    <citation type="journal article" date="2014" name="Int. J. Syst. Evol. Microbiol.">
        <title>Complete genome sequence of Corynebacterium casei LMG S-19264T (=DSM 44701T), isolated from a smear-ripened cheese.</title>
        <authorList>
            <consortium name="US DOE Joint Genome Institute (JGI-PGF)"/>
            <person name="Walter F."/>
            <person name="Albersmeier A."/>
            <person name="Kalinowski J."/>
            <person name="Ruckert C."/>
        </authorList>
    </citation>
    <scope>NUCLEOTIDE SEQUENCE</scope>
    <source>
        <strain evidence="2">KCTC 42249</strain>
    </source>
</reference>
<comment type="caution">
    <text evidence="2">The sequence shown here is derived from an EMBL/GenBank/DDBJ whole genome shotgun (WGS) entry which is preliminary data.</text>
</comment>
<keyword evidence="3" id="KW-1185">Reference proteome</keyword>
<sequence>MTEPKVYFDEPLNNPPEIPPELDRWNWGAFLLNWIWGIGNSVWIALLMFVPLVNIVMVFILGARGSRLAWKNRAWRDAEHFRKVQRRWAIAGFLVVLLSIAAGVGLVFGTMAIMRSSDAYQMTLDAARSDPRVAQALGDDFSASSFFTGGVSTNGDGTGGAGFNIPVSGSKGSGTIFSQLHRDADVWKIDRLAVTIDGQEPIVIVEDGQEALPGTST</sequence>
<proteinExistence type="predicted"/>
<dbReference type="Pfam" id="PF08695">
    <property type="entry name" value="Coa1"/>
    <property type="match status" value="1"/>
</dbReference>
<dbReference type="Proteomes" id="UP000630142">
    <property type="component" value="Unassembled WGS sequence"/>
</dbReference>